<reference evidence="2" key="1">
    <citation type="journal article" date="2024" name="Proc. Natl. Acad. Sci. U.S.A.">
        <title>Extraordinary preservation of gene collinearity over three hundred million years revealed in homosporous lycophytes.</title>
        <authorList>
            <person name="Li C."/>
            <person name="Wickell D."/>
            <person name="Kuo L.Y."/>
            <person name="Chen X."/>
            <person name="Nie B."/>
            <person name="Liao X."/>
            <person name="Peng D."/>
            <person name="Ji J."/>
            <person name="Jenkins J."/>
            <person name="Williams M."/>
            <person name="Shu S."/>
            <person name="Plott C."/>
            <person name="Barry K."/>
            <person name="Rajasekar S."/>
            <person name="Grimwood J."/>
            <person name="Han X."/>
            <person name="Sun S."/>
            <person name="Hou Z."/>
            <person name="He W."/>
            <person name="Dai G."/>
            <person name="Sun C."/>
            <person name="Schmutz J."/>
            <person name="Leebens-Mack J.H."/>
            <person name="Li F.W."/>
            <person name="Wang L."/>
        </authorList>
    </citation>
    <scope>NUCLEOTIDE SEQUENCE [LARGE SCALE GENOMIC DNA]</scope>
    <source>
        <strain evidence="2">cv. PW_Plant_1</strain>
    </source>
</reference>
<sequence>MGDLEAKGDELERKAERKIKGWGIFGNKYFIAAELLEQAGNNYKLAKACSPFVSIYLLERWIWAKHPQLRGCT</sequence>
<gene>
    <name evidence="1" type="ORF">O6H91_05G106200</name>
</gene>
<proteinExistence type="predicted"/>
<comment type="caution">
    <text evidence="1">The sequence shown here is derived from an EMBL/GenBank/DDBJ whole genome shotgun (WGS) entry which is preliminary data.</text>
</comment>
<evidence type="ECO:0000313" key="1">
    <source>
        <dbReference type="EMBL" id="KAJ7556965.1"/>
    </source>
</evidence>
<keyword evidence="2" id="KW-1185">Reference proteome</keyword>
<dbReference type="Proteomes" id="UP001162992">
    <property type="component" value="Chromosome 5"/>
</dbReference>
<accession>A0ACC2DRQ5</accession>
<name>A0ACC2DRQ5_DIPCM</name>
<protein>
    <submittedName>
        <fullName evidence="1">Uncharacterized protein</fullName>
    </submittedName>
</protein>
<evidence type="ECO:0000313" key="2">
    <source>
        <dbReference type="Proteomes" id="UP001162992"/>
    </source>
</evidence>
<organism evidence="1 2">
    <name type="scientific">Diphasiastrum complanatum</name>
    <name type="common">Issler's clubmoss</name>
    <name type="synonym">Lycopodium complanatum</name>
    <dbReference type="NCBI Taxonomy" id="34168"/>
    <lineage>
        <taxon>Eukaryota</taxon>
        <taxon>Viridiplantae</taxon>
        <taxon>Streptophyta</taxon>
        <taxon>Embryophyta</taxon>
        <taxon>Tracheophyta</taxon>
        <taxon>Lycopodiopsida</taxon>
        <taxon>Lycopodiales</taxon>
        <taxon>Lycopodiaceae</taxon>
        <taxon>Lycopodioideae</taxon>
        <taxon>Diphasiastrum</taxon>
    </lineage>
</organism>
<dbReference type="EMBL" id="CM055096">
    <property type="protein sequence ID" value="KAJ7556965.1"/>
    <property type="molecule type" value="Genomic_DNA"/>
</dbReference>